<sequence length="60" mass="6730">MRMEPPGLVEADRNRDPARIVVIAGSTQGERFTGWPTMGSTISVNANALWDRTNRQRMLT</sequence>
<dbReference type="KEGG" id="phao:HF685_02105"/>
<dbReference type="Proteomes" id="UP000501600">
    <property type="component" value="Chromosome"/>
</dbReference>
<dbReference type="EMBL" id="CP051217">
    <property type="protein sequence ID" value="QJB68243.1"/>
    <property type="molecule type" value="Genomic_DNA"/>
</dbReference>
<gene>
    <name evidence="1" type="ORF">HF685_02105</name>
</gene>
<name>A0A6H2DJT0_9SPHN</name>
<proteinExistence type="predicted"/>
<reference evidence="1 2" key="1">
    <citation type="submission" date="2020-04" db="EMBL/GenBank/DDBJ databases">
        <title>Genome sequence for Sphingorhabdus sp. strain M1.</title>
        <authorList>
            <person name="Park S.-J."/>
        </authorList>
    </citation>
    <scope>NUCLEOTIDE SEQUENCE [LARGE SCALE GENOMIC DNA]</scope>
    <source>
        <strain evidence="1 2">JK6</strain>
    </source>
</reference>
<dbReference type="AlphaFoldDB" id="A0A6H2DJT0"/>
<organism evidence="1 2">
    <name type="scientific">Parasphingorhabdus halotolerans</name>
    <dbReference type="NCBI Taxonomy" id="2725558"/>
    <lineage>
        <taxon>Bacteria</taxon>
        <taxon>Pseudomonadati</taxon>
        <taxon>Pseudomonadota</taxon>
        <taxon>Alphaproteobacteria</taxon>
        <taxon>Sphingomonadales</taxon>
        <taxon>Sphingomonadaceae</taxon>
        <taxon>Parasphingorhabdus</taxon>
    </lineage>
</organism>
<keyword evidence="2" id="KW-1185">Reference proteome</keyword>
<protein>
    <submittedName>
        <fullName evidence="1">Uncharacterized protein</fullName>
    </submittedName>
</protein>
<evidence type="ECO:0000313" key="1">
    <source>
        <dbReference type="EMBL" id="QJB68243.1"/>
    </source>
</evidence>
<evidence type="ECO:0000313" key="2">
    <source>
        <dbReference type="Proteomes" id="UP000501600"/>
    </source>
</evidence>
<dbReference type="RefSeq" id="WP_168818087.1">
    <property type="nucleotide sequence ID" value="NZ_CP051217.1"/>
</dbReference>
<accession>A0A6H2DJT0</accession>